<dbReference type="Proteomes" id="UP000315440">
    <property type="component" value="Unassembled WGS sequence"/>
</dbReference>
<organism evidence="2 3">
    <name type="scientific">Pseudobythopirellula maris</name>
    <dbReference type="NCBI Taxonomy" id="2527991"/>
    <lineage>
        <taxon>Bacteria</taxon>
        <taxon>Pseudomonadati</taxon>
        <taxon>Planctomycetota</taxon>
        <taxon>Planctomycetia</taxon>
        <taxon>Pirellulales</taxon>
        <taxon>Lacipirellulaceae</taxon>
        <taxon>Pseudobythopirellula</taxon>
    </lineage>
</organism>
<evidence type="ECO:0000313" key="3">
    <source>
        <dbReference type="Proteomes" id="UP000315440"/>
    </source>
</evidence>
<dbReference type="GO" id="GO:0006799">
    <property type="term" value="P:polyphosphate biosynthetic process"/>
    <property type="evidence" value="ECO:0007669"/>
    <property type="project" value="UniProtKB-ARBA"/>
</dbReference>
<proteinExistence type="predicted"/>
<accession>A0A5C5ZMX0</accession>
<dbReference type="InterPro" id="IPR018966">
    <property type="entry name" value="VTC_domain"/>
</dbReference>
<dbReference type="EMBL" id="SJPQ01000002">
    <property type="protein sequence ID" value="TWT88822.1"/>
    <property type="molecule type" value="Genomic_DNA"/>
</dbReference>
<evidence type="ECO:0000313" key="2">
    <source>
        <dbReference type="EMBL" id="TWT88822.1"/>
    </source>
</evidence>
<reference evidence="2 3" key="1">
    <citation type="submission" date="2019-02" db="EMBL/GenBank/DDBJ databases">
        <title>Deep-cultivation of Planctomycetes and their phenomic and genomic characterization uncovers novel biology.</title>
        <authorList>
            <person name="Wiegand S."/>
            <person name="Jogler M."/>
            <person name="Boedeker C."/>
            <person name="Pinto D."/>
            <person name="Vollmers J."/>
            <person name="Rivas-Marin E."/>
            <person name="Kohn T."/>
            <person name="Peeters S.H."/>
            <person name="Heuer A."/>
            <person name="Rast P."/>
            <person name="Oberbeckmann S."/>
            <person name="Bunk B."/>
            <person name="Jeske O."/>
            <person name="Meyerdierks A."/>
            <person name="Storesund J.E."/>
            <person name="Kallscheuer N."/>
            <person name="Luecker S."/>
            <person name="Lage O.M."/>
            <person name="Pohl T."/>
            <person name="Merkel B.J."/>
            <person name="Hornburger P."/>
            <person name="Mueller R.-W."/>
            <person name="Bruemmer F."/>
            <person name="Labrenz M."/>
            <person name="Spormann A.M."/>
            <person name="Op Den Camp H."/>
            <person name="Overmann J."/>
            <person name="Amann R."/>
            <person name="Jetten M.S.M."/>
            <person name="Mascher T."/>
            <person name="Medema M.H."/>
            <person name="Devos D.P."/>
            <person name="Kaster A.-K."/>
            <person name="Ovreas L."/>
            <person name="Rohde M."/>
            <person name="Galperin M.Y."/>
            <person name="Jogler C."/>
        </authorList>
    </citation>
    <scope>NUCLEOTIDE SEQUENCE [LARGE SCALE GENOMIC DNA]</scope>
    <source>
        <strain evidence="2 3">Mal64</strain>
    </source>
</reference>
<gene>
    <name evidence="2" type="ORF">Mal64_23100</name>
</gene>
<evidence type="ECO:0000259" key="1">
    <source>
        <dbReference type="Pfam" id="PF09359"/>
    </source>
</evidence>
<dbReference type="CDD" id="cd07750">
    <property type="entry name" value="PolyPPase_VTC_like"/>
    <property type="match status" value="1"/>
</dbReference>
<dbReference type="AlphaFoldDB" id="A0A5C5ZMX0"/>
<dbReference type="Gene3D" id="3.20.100.30">
    <property type="entry name" value="VTC, catalytic tunnel domain"/>
    <property type="match status" value="1"/>
</dbReference>
<dbReference type="InterPro" id="IPR042267">
    <property type="entry name" value="VTC_sf"/>
</dbReference>
<dbReference type="OrthoDB" id="148766at2"/>
<protein>
    <submittedName>
        <fullName evidence="2">VTC domain protein</fullName>
    </submittedName>
</protein>
<keyword evidence="3" id="KW-1185">Reference proteome</keyword>
<dbReference type="RefSeq" id="WP_146400205.1">
    <property type="nucleotide sequence ID" value="NZ_SJPQ01000002.1"/>
</dbReference>
<name>A0A5C5ZMX0_9BACT</name>
<sequence length="259" mass="29925">MPANSDHAASADPGPLDAAARLPDPLSLAEIEGSALMNRVDVKHLVSESQAAGLIRQLADEYRVLEIDGLRAFEYSTLYFDTPRLDCYLDHHNRRPLRRKYRMREYVASGARFLEIKTRDRRGRTDKRREPIAEFELSMSADSRQFVHRVTGAEPELAPQLWVRYRRLTLAHRQRAERVTLDWDLAFEQEGAVRRVPRVVIVEIKQDANDRSSPARAELRRLGLRPLRVSKYCLGTALLKPHLKQNRFKPKLRAIERIA</sequence>
<comment type="caution">
    <text evidence="2">The sequence shown here is derived from an EMBL/GenBank/DDBJ whole genome shotgun (WGS) entry which is preliminary data.</text>
</comment>
<feature type="domain" description="VTC" evidence="1">
    <location>
        <begin position="38"/>
        <end position="239"/>
    </location>
</feature>
<dbReference type="Pfam" id="PF09359">
    <property type="entry name" value="VTC"/>
    <property type="match status" value="1"/>
</dbReference>